<protein>
    <submittedName>
        <fullName evidence="3">Uncharacterized protein</fullName>
    </submittedName>
</protein>
<feature type="compositionally biased region" description="Pro residues" evidence="1">
    <location>
        <begin position="86"/>
        <end position="98"/>
    </location>
</feature>
<keyword evidence="2" id="KW-1133">Transmembrane helix</keyword>
<name>A0A7J0C1Q7_9ACTN</name>
<evidence type="ECO:0000313" key="5">
    <source>
        <dbReference type="Proteomes" id="UP000498980"/>
    </source>
</evidence>
<feature type="transmembrane region" description="Helical" evidence="2">
    <location>
        <begin position="50"/>
        <end position="72"/>
    </location>
</feature>
<accession>A0A7J0C1Q7</accession>
<evidence type="ECO:0000313" key="3">
    <source>
        <dbReference type="EMBL" id="GFM95676.1"/>
    </source>
</evidence>
<dbReference type="Proteomes" id="UP000498980">
    <property type="component" value="Unassembled WGS sequence"/>
</dbReference>
<dbReference type="Proteomes" id="UP000530403">
    <property type="component" value="Unassembled WGS sequence"/>
</dbReference>
<gene>
    <name evidence="4" type="ORF">HEB29_000457</name>
    <name evidence="3" type="ORF">Sfulv_04870</name>
</gene>
<dbReference type="AlphaFoldDB" id="A0A7J0C1Q7"/>
<comment type="caution">
    <text evidence="3">The sequence shown here is derived from an EMBL/GenBank/DDBJ whole genome shotgun (WGS) entry which is preliminary data.</text>
</comment>
<keyword evidence="5" id="KW-1185">Reference proteome</keyword>
<dbReference type="RefSeq" id="WP_173310779.1">
    <property type="nucleotide sequence ID" value="NZ_BAAAUE010000008.1"/>
</dbReference>
<feature type="transmembrane region" description="Helical" evidence="2">
    <location>
        <begin position="12"/>
        <end position="38"/>
    </location>
</feature>
<feature type="region of interest" description="Disordered" evidence="1">
    <location>
        <begin position="78"/>
        <end position="98"/>
    </location>
</feature>
<keyword evidence="2" id="KW-0472">Membrane</keyword>
<organism evidence="3 5">
    <name type="scientific">Streptomyces fulvorobeus</name>
    <dbReference type="NCBI Taxonomy" id="284028"/>
    <lineage>
        <taxon>Bacteria</taxon>
        <taxon>Bacillati</taxon>
        <taxon>Actinomycetota</taxon>
        <taxon>Actinomycetes</taxon>
        <taxon>Kitasatosporales</taxon>
        <taxon>Streptomycetaceae</taxon>
        <taxon>Streptomyces</taxon>
    </lineage>
</organism>
<evidence type="ECO:0000313" key="4">
    <source>
        <dbReference type="EMBL" id="NYE39446.1"/>
    </source>
</evidence>
<evidence type="ECO:0000313" key="6">
    <source>
        <dbReference type="Proteomes" id="UP000530403"/>
    </source>
</evidence>
<evidence type="ECO:0000256" key="2">
    <source>
        <dbReference type="SAM" id="Phobius"/>
    </source>
</evidence>
<dbReference type="Pfam" id="PF19857">
    <property type="entry name" value="DUF6332"/>
    <property type="match status" value="1"/>
</dbReference>
<dbReference type="EMBL" id="JACCCF010000001">
    <property type="protein sequence ID" value="NYE39446.1"/>
    <property type="molecule type" value="Genomic_DNA"/>
</dbReference>
<dbReference type="InterPro" id="IPR046295">
    <property type="entry name" value="DUF6332"/>
</dbReference>
<sequence>MGRRSQEERDAITVETGYALVSACFVAAAGFLGVVSPALVLDLPVAVERVLGMIGGAVAALAFTARLVHVLWRFPNRSGARELPSEPSPRPGRPGPGP</sequence>
<evidence type="ECO:0000256" key="1">
    <source>
        <dbReference type="SAM" id="MobiDB-lite"/>
    </source>
</evidence>
<dbReference type="EMBL" id="BLWC01000001">
    <property type="protein sequence ID" value="GFM95676.1"/>
    <property type="molecule type" value="Genomic_DNA"/>
</dbReference>
<reference evidence="3 5" key="1">
    <citation type="submission" date="2020-05" db="EMBL/GenBank/DDBJ databases">
        <title>Whole genome shotgun sequence of Streptomyces fulvorobeus NBRC 15897.</title>
        <authorList>
            <person name="Komaki H."/>
            <person name="Tamura T."/>
        </authorList>
    </citation>
    <scope>NUCLEOTIDE SEQUENCE [LARGE SCALE GENOMIC DNA]</scope>
    <source>
        <strain evidence="3 5">NBRC 15897</strain>
    </source>
</reference>
<keyword evidence="2" id="KW-0812">Transmembrane</keyword>
<proteinExistence type="predicted"/>
<reference evidence="4 6" key="2">
    <citation type="submission" date="2020-07" db="EMBL/GenBank/DDBJ databases">
        <title>Sequencing the genomes of 1000 actinobacteria strains.</title>
        <authorList>
            <person name="Klenk H.-P."/>
        </authorList>
    </citation>
    <scope>NUCLEOTIDE SEQUENCE [LARGE SCALE GENOMIC DNA]</scope>
    <source>
        <strain evidence="4 6">DSM 41455</strain>
    </source>
</reference>